<evidence type="ECO:0000259" key="1">
    <source>
        <dbReference type="Pfam" id="PF12961"/>
    </source>
</evidence>
<dbReference type="Gene3D" id="2.30.130.30">
    <property type="entry name" value="Hypothetical protein"/>
    <property type="match status" value="1"/>
</dbReference>
<dbReference type="AlphaFoldDB" id="A0AB39KUB3"/>
<dbReference type="RefSeq" id="WP_369060536.1">
    <property type="nucleotide sequence ID" value="NZ_CP158375.1"/>
</dbReference>
<sequence length="168" mass="18747">MTRHELKCWPDYFAAIRAGTKTFEMRRNDRGFQLGDIVVLREFDPATDDYTGQTEERQITYLLSEEGFGFIHGWVAIGFGRVPHATDTPFDETLTAEALAQWHDQQARNAAQRAEGARQTAAGYARDAEVQVALKASVVRFETMAEAGEADARFHSAASRLVRAGKAH</sequence>
<dbReference type="InterPro" id="IPR039440">
    <property type="entry name" value="DUF3850"/>
</dbReference>
<dbReference type="InterPro" id="IPR015947">
    <property type="entry name" value="PUA-like_sf"/>
</dbReference>
<reference evidence="2" key="1">
    <citation type="submission" date="2024-06" db="EMBL/GenBank/DDBJ databases">
        <title>Caulobacter inopinatus, sp. nov.</title>
        <authorList>
            <person name="Donachie S.P."/>
        </authorList>
    </citation>
    <scope>NUCLEOTIDE SEQUENCE</scope>
    <source>
        <strain evidence="2">73W</strain>
    </source>
</reference>
<dbReference type="EMBL" id="CP158375">
    <property type="protein sequence ID" value="XDO97364.1"/>
    <property type="molecule type" value="Genomic_DNA"/>
</dbReference>
<accession>A0AB39KUB3</accession>
<gene>
    <name evidence="2" type="ORF">ABOZ73_02805</name>
</gene>
<organism evidence="2">
    <name type="scientific">Caulobacter sp. 73W</name>
    <dbReference type="NCBI Taxonomy" id="3161137"/>
    <lineage>
        <taxon>Bacteria</taxon>
        <taxon>Pseudomonadati</taxon>
        <taxon>Pseudomonadota</taxon>
        <taxon>Alphaproteobacteria</taxon>
        <taxon>Caulobacterales</taxon>
        <taxon>Caulobacteraceae</taxon>
        <taxon>Caulobacter</taxon>
    </lineage>
</organism>
<protein>
    <submittedName>
        <fullName evidence="2">ASCH/PUA domain-containing protein</fullName>
    </submittedName>
</protein>
<proteinExistence type="predicted"/>
<dbReference type="SUPFAM" id="SSF88697">
    <property type="entry name" value="PUA domain-like"/>
    <property type="match status" value="1"/>
</dbReference>
<feature type="domain" description="DUF3850" evidence="1">
    <location>
        <begin position="4"/>
        <end position="79"/>
    </location>
</feature>
<name>A0AB39KUB3_9CAUL</name>
<dbReference type="Pfam" id="PF12961">
    <property type="entry name" value="DUF3850"/>
    <property type="match status" value="1"/>
</dbReference>
<evidence type="ECO:0000313" key="2">
    <source>
        <dbReference type="EMBL" id="XDO97364.1"/>
    </source>
</evidence>